<evidence type="ECO:0000313" key="7">
    <source>
        <dbReference type="EMBL" id="GAG35435.1"/>
    </source>
</evidence>
<dbReference type="GO" id="GO:0004177">
    <property type="term" value="F:aminopeptidase activity"/>
    <property type="evidence" value="ECO:0007669"/>
    <property type="project" value="TreeGrafter"/>
</dbReference>
<dbReference type="EMBL" id="BARS01049665">
    <property type="protein sequence ID" value="GAG35435.1"/>
    <property type="molecule type" value="Genomic_DNA"/>
</dbReference>
<comment type="caution">
    <text evidence="7">The sequence shown here is derived from an EMBL/GenBank/DDBJ whole genome shotgun (WGS) entry which is preliminary data.</text>
</comment>
<comment type="similarity">
    <text evidence="2">Belongs to the peptidase M24B family.</text>
</comment>
<keyword evidence="3" id="KW-0479">Metal-binding</keyword>
<dbReference type="GO" id="GO:0005829">
    <property type="term" value="C:cytosol"/>
    <property type="evidence" value="ECO:0007669"/>
    <property type="project" value="TreeGrafter"/>
</dbReference>
<dbReference type="Pfam" id="PF00557">
    <property type="entry name" value="Peptidase_M24"/>
    <property type="match status" value="1"/>
</dbReference>
<gene>
    <name evidence="7" type="ORF">S01H1_74255</name>
</gene>
<accession>X0WXK4</accession>
<dbReference type="InterPro" id="IPR000994">
    <property type="entry name" value="Pept_M24"/>
</dbReference>
<evidence type="ECO:0000256" key="1">
    <source>
        <dbReference type="ARBA" id="ARBA00001936"/>
    </source>
</evidence>
<feature type="non-terminal residue" evidence="7">
    <location>
        <position position="230"/>
    </location>
</feature>
<dbReference type="CDD" id="cd01087">
    <property type="entry name" value="Prolidase"/>
    <property type="match status" value="1"/>
</dbReference>
<dbReference type="PANTHER" id="PTHR43226:SF4">
    <property type="entry name" value="XAA-PRO AMINOPEPTIDASE 3"/>
    <property type="match status" value="1"/>
</dbReference>
<name>X0WXK4_9ZZZZ</name>
<dbReference type="GO" id="GO:0006508">
    <property type="term" value="P:proteolysis"/>
    <property type="evidence" value="ECO:0007669"/>
    <property type="project" value="TreeGrafter"/>
</dbReference>
<proteinExistence type="inferred from homology"/>
<dbReference type="GO" id="GO:0046872">
    <property type="term" value="F:metal ion binding"/>
    <property type="evidence" value="ECO:0007669"/>
    <property type="project" value="UniProtKB-KW"/>
</dbReference>
<organism evidence="7">
    <name type="scientific">marine sediment metagenome</name>
    <dbReference type="NCBI Taxonomy" id="412755"/>
    <lineage>
        <taxon>unclassified sequences</taxon>
        <taxon>metagenomes</taxon>
        <taxon>ecological metagenomes</taxon>
    </lineage>
</organism>
<keyword evidence="4" id="KW-0378">Hydrolase</keyword>
<dbReference type="InterPro" id="IPR036005">
    <property type="entry name" value="Creatinase/aminopeptidase-like"/>
</dbReference>
<dbReference type="AlphaFoldDB" id="X0WXK4"/>
<dbReference type="InterPro" id="IPR052433">
    <property type="entry name" value="X-Pro_dipept-like"/>
</dbReference>
<evidence type="ECO:0000256" key="3">
    <source>
        <dbReference type="ARBA" id="ARBA00022723"/>
    </source>
</evidence>
<dbReference type="Gene3D" id="3.90.230.10">
    <property type="entry name" value="Creatinase/methionine aminopeptidase superfamily"/>
    <property type="match status" value="1"/>
</dbReference>
<dbReference type="PANTHER" id="PTHR43226">
    <property type="entry name" value="XAA-PRO AMINOPEPTIDASE 3"/>
    <property type="match status" value="1"/>
</dbReference>
<evidence type="ECO:0000256" key="4">
    <source>
        <dbReference type="ARBA" id="ARBA00022801"/>
    </source>
</evidence>
<reference evidence="7" key="1">
    <citation type="journal article" date="2014" name="Front. Microbiol.">
        <title>High frequency of phylogenetically diverse reductive dehalogenase-homologous genes in deep subseafloor sedimentary metagenomes.</title>
        <authorList>
            <person name="Kawai M."/>
            <person name="Futagami T."/>
            <person name="Toyoda A."/>
            <person name="Takaki Y."/>
            <person name="Nishi S."/>
            <person name="Hori S."/>
            <person name="Arai W."/>
            <person name="Tsubouchi T."/>
            <person name="Morono Y."/>
            <person name="Uchiyama I."/>
            <person name="Ito T."/>
            <person name="Fujiyama A."/>
            <person name="Inagaki F."/>
            <person name="Takami H."/>
        </authorList>
    </citation>
    <scope>NUCLEOTIDE SEQUENCE</scope>
    <source>
        <strain evidence="7">Expedition CK06-06</strain>
    </source>
</reference>
<protein>
    <recommendedName>
        <fullName evidence="6">Peptidase M24 domain-containing protein</fullName>
    </recommendedName>
</protein>
<dbReference type="SUPFAM" id="SSF55920">
    <property type="entry name" value="Creatinase/aminopeptidase"/>
    <property type="match status" value="1"/>
</dbReference>
<keyword evidence="5" id="KW-0464">Manganese</keyword>
<comment type="cofactor">
    <cofactor evidence="1">
        <name>Mn(2+)</name>
        <dbReference type="ChEBI" id="CHEBI:29035"/>
    </cofactor>
</comment>
<sequence>MKTATKITSDAISRAKSACHAGMHEYELEAELMHVFYSRGARKTAFNPTIASGKNACILHYEANKSIMQHGQLVLIDAGAEYEHYASDLSRTFPVDGLFKPMQQEIYNIVKHAHEKTIAQITPGLPYNKLQETAAKEITDGLKHLGFLSGDLNELIEKEKYRKFMPHNVSHWVGLDAHDVGGYKKNETWRKLEPFMVLTVEPGIYIQDDEHEENSIGVRIEDEILVTESG</sequence>
<evidence type="ECO:0000259" key="6">
    <source>
        <dbReference type="Pfam" id="PF00557"/>
    </source>
</evidence>
<feature type="domain" description="Peptidase M24" evidence="6">
    <location>
        <begin position="1"/>
        <end position="228"/>
    </location>
</feature>
<evidence type="ECO:0000256" key="2">
    <source>
        <dbReference type="ARBA" id="ARBA00008766"/>
    </source>
</evidence>
<evidence type="ECO:0000256" key="5">
    <source>
        <dbReference type="ARBA" id="ARBA00023211"/>
    </source>
</evidence>